<evidence type="ECO:0000313" key="3">
    <source>
        <dbReference type="EMBL" id="SHK77995.1"/>
    </source>
</evidence>
<evidence type="ECO:0000256" key="1">
    <source>
        <dbReference type="SAM" id="MobiDB-lite"/>
    </source>
</evidence>
<protein>
    <submittedName>
        <fullName evidence="2">Uncharacterized protein</fullName>
    </submittedName>
</protein>
<dbReference type="AlphaFoldDB" id="A0A150FQL3"/>
<keyword evidence="5" id="KW-1185">Reference proteome</keyword>
<sequence>MNKKLKSSTDNQWISTPEDVLKNKNSKHNNKKTETNNQWTCTAKNTLHDKE</sequence>
<accession>A0A150FQL3</accession>
<dbReference type="EMBL" id="FRBG01000005">
    <property type="protein sequence ID" value="SHK77995.1"/>
    <property type="molecule type" value="Genomic_DNA"/>
</dbReference>
<evidence type="ECO:0000313" key="5">
    <source>
        <dbReference type="Proteomes" id="UP000323392"/>
    </source>
</evidence>
<evidence type="ECO:0000313" key="2">
    <source>
        <dbReference type="EMBL" id="KXZ39904.1"/>
    </source>
</evidence>
<dbReference type="STRING" id="1121328.JWYL7_0979"/>
<dbReference type="Proteomes" id="UP000092605">
    <property type="component" value="Unassembled WGS sequence"/>
</dbReference>
<name>A0A150FQL3_CLOPD</name>
<evidence type="ECO:0000313" key="4">
    <source>
        <dbReference type="Proteomes" id="UP000092605"/>
    </source>
</evidence>
<organism evidence="2 4">
    <name type="scientific">Alkalithermobacter thermoalcaliphilus JW-YL-7 = DSM 7308</name>
    <dbReference type="NCBI Taxonomy" id="1121328"/>
    <lineage>
        <taxon>Bacteria</taxon>
        <taxon>Bacillati</taxon>
        <taxon>Bacillota</taxon>
        <taxon>Clostridia</taxon>
        <taxon>Peptostreptococcales</taxon>
        <taxon>Tepidibacteraceae</taxon>
        <taxon>Alkalithermobacter</taxon>
    </lineage>
</organism>
<dbReference type="Proteomes" id="UP000323392">
    <property type="component" value="Unassembled WGS sequence"/>
</dbReference>
<dbReference type="RefSeq" id="WP_169794323.1">
    <property type="nucleotide sequence ID" value="NZ_FRBG01000005.1"/>
</dbReference>
<comment type="caution">
    <text evidence="2">The sequence shown here is derived from an EMBL/GenBank/DDBJ whole genome shotgun (WGS) entry which is preliminary data.</text>
</comment>
<dbReference type="EMBL" id="LSFY01000001">
    <property type="protein sequence ID" value="KXZ39904.1"/>
    <property type="molecule type" value="Genomic_DNA"/>
</dbReference>
<gene>
    <name evidence="2" type="ORF">JWYL7_0979</name>
    <name evidence="3" type="ORF">SAMN05661008_00874</name>
</gene>
<reference evidence="3 5" key="2">
    <citation type="submission" date="2016-11" db="EMBL/GenBank/DDBJ databases">
        <authorList>
            <person name="Varghese N."/>
            <person name="Submissions S."/>
        </authorList>
    </citation>
    <scope>NUCLEOTIDE SEQUENCE [LARGE SCALE GENOMIC DNA]</scope>
    <source>
        <strain evidence="3 5">DSM 7308</strain>
    </source>
</reference>
<feature type="region of interest" description="Disordered" evidence="1">
    <location>
        <begin position="1"/>
        <end position="51"/>
    </location>
</feature>
<reference evidence="2 4" key="1">
    <citation type="submission" date="2016-02" db="EMBL/GenBank/DDBJ databases">
        <title>Draft genome sequence for Clostridium paradoxum JW-YL-7.</title>
        <authorList>
            <person name="Utturkar S.M."/>
            <person name="Lancaster A."/>
            <person name="Poole F.L."/>
            <person name="Adams M.W."/>
            <person name="Brown S.D."/>
        </authorList>
    </citation>
    <scope>NUCLEOTIDE SEQUENCE [LARGE SCALE GENOMIC DNA]</scope>
    <source>
        <strain evidence="2 4">JW-YL-7</strain>
    </source>
</reference>
<proteinExistence type="predicted"/>